<protein>
    <recommendedName>
        <fullName evidence="5">Peptidase S1 domain-containing protein</fullName>
    </recommendedName>
</protein>
<dbReference type="PROSITE" id="PS50240">
    <property type="entry name" value="TRYPSIN_DOM"/>
    <property type="match status" value="2"/>
</dbReference>
<evidence type="ECO:0000256" key="2">
    <source>
        <dbReference type="ARBA" id="ARBA00024195"/>
    </source>
</evidence>
<feature type="chain" id="PRO_5043508496" description="Peptidase S1 domain-containing protein" evidence="4">
    <location>
        <begin position="17"/>
        <end position="367"/>
    </location>
</feature>
<dbReference type="InterPro" id="IPR009003">
    <property type="entry name" value="Peptidase_S1_PA"/>
</dbReference>
<dbReference type="Proteomes" id="UP001460270">
    <property type="component" value="Unassembled WGS sequence"/>
</dbReference>
<keyword evidence="3" id="KW-0645">Protease</keyword>
<reference evidence="7" key="1">
    <citation type="submission" date="2024-04" db="EMBL/GenBank/DDBJ databases">
        <title>Salinicola lusitanus LLJ914,a marine bacterium isolated from the Okinawa Trough.</title>
        <authorList>
            <person name="Li J."/>
        </authorList>
    </citation>
    <scope>NUCLEOTIDE SEQUENCE [LARGE SCALE GENOMIC DNA]</scope>
</reference>
<evidence type="ECO:0000256" key="3">
    <source>
        <dbReference type="RuleBase" id="RU363034"/>
    </source>
</evidence>
<dbReference type="Pfam" id="PF00089">
    <property type="entry name" value="Trypsin"/>
    <property type="match status" value="3"/>
</dbReference>
<dbReference type="FunFam" id="2.40.10.10:FF:000002">
    <property type="entry name" value="Transmembrane protease serine"/>
    <property type="match status" value="1"/>
</dbReference>
<dbReference type="EMBL" id="JBBPFD010000002">
    <property type="protein sequence ID" value="KAK7938533.1"/>
    <property type="molecule type" value="Genomic_DNA"/>
</dbReference>
<dbReference type="GO" id="GO:0006508">
    <property type="term" value="P:proteolysis"/>
    <property type="evidence" value="ECO:0007669"/>
    <property type="project" value="UniProtKB-KW"/>
</dbReference>
<keyword evidence="3" id="KW-0720">Serine protease</keyword>
<dbReference type="AlphaFoldDB" id="A0AAW0PT72"/>
<dbReference type="InterPro" id="IPR001254">
    <property type="entry name" value="Trypsin_dom"/>
</dbReference>
<dbReference type="PANTHER" id="PTHR24252:SF7">
    <property type="entry name" value="HYALIN"/>
    <property type="match status" value="1"/>
</dbReference>
<keyword evidence="3" id="KW-0378">Hydrolase</keyword>
<feature type="signal peptide" evidence="4">
    <location>
        <begin position="1"/>
        <end position="16"/>
    </location>
</feature>
<keyword evidence="4" id="KW-0732">Signal</keyword>
<feature type="domain" description="Peptidase S1" evidence="5">
    <location>
        <begin position="30"/>
        <end position="173"/>
    </location>
</feature>
<sequence length="367" mass="38509">MWILCVFCLLFTGSAAQLSECGKAPLNTRIVGGVDAPTGAWPWQVSIFNGGGHSCGGSLINNLWILSAAHCFPGDGSNNPAGGGGAHSGNRKCFCQYTNDNIVITDNMLCAGVSTGGKDSCQGDSGGPLVYKPSSVWVQFGVVSFGIGCAQADYPGVYARVSNYEAWIKSQITENQPGFVSFKTTGTDSDLSVSCTGLPAVTTTVAPTTTTAAPPVVCGNAPLNKNISAGASLSDGQWPWMASIQKNQVHVCGGTLVSEDAVLSDAGCLPSSMNVSEWSVVLGRLHQNGSNANEVRVMITNVTRSNTSGLSNVVVLKLASKPTLNNYIQPICLDDGQTPLQWEQRATPPAGAWQQQALRRWGRPRLP</sequence>
<proteinExistence type="inferred from homology"/>
<evidence type="ECO:0000313" key="7">
    <source>
        <dbReference type="Proteomes" id="UP001460270"/>
    </source>
</evidence>
<accession>A0AAW0PT72</accession>
<organism evidence="6 7">
    <name type="scientific">Mugilogobius chulae</name>
    <name type="common">yellowstripe goby</name>
    <dbReference type="NCBI Taxonomy" id="88201"/>
    <lineage>
        <taxon>Eukaryota</taxon>
        <taxon>Metazoa</taxon>
        <taxon>Chordata</taxon>
        <taxon>Craniata</taxon>
        <taxon>Vertebrata</taxon>
        <taxon>Euteleostomi</taxon>
        <taxon>Actinopterygii</taxon>
        <taxon>Neopterygii</taxon>
        <taxon>Teleostei</taxon>
        <taxon>Neoteleostei</taxon>
        <taxon>Acanthomorphata</taxon>
        <taxon>Gobiaria</taxon>
        <taxon>Gobiiformes</taxon>
        <taxon>Gobioidei</taxon>
        <taxon>Gobiidae</taxon>
        <taxon>Gobionellinae</taxon>
        <taxon>Mugilogobius</taxon>
    </lineage>
</organism>
<dbReference type="InterPro" id="IPR043504">
    <property type="entry name" value="Peptidase_S1_PA_chymotrypsin"/>
</dbReference>
<dbReference type="GO" id="GO:0004252">
    <property type="term" value="F:serine-type endopeptidase activity"/>
    <property type="evidence" value="ECO:0007669"/>
    <property type="project" value="InterPro"/>
</dbReference>
<keyword evidence="7" id="KW-1185">Reference proteome</keyword>
<feature type="domain" description="Peptidase S1" evidence="5">
    <location>
        <begin position="227"/>
        <end position="367"/>
    </location>
</feature>
<gene>
    <name evidence="6" type="ORF">WMY93_001859</name>
</gene>
<dbReference type="InterPro" id="IPR033116">
    <property type="entry name" value="TRYPSIN_SER"/>
</dbReference>
<dbReference type="PANTHER" id="PTHR24252">
    <property type="entry name" value="ACROSIN-RELATED"/>
    <property type="match status" value="1"/>
</dbReference>
<evidence type="ECO:0000256" key="4">
    <source>
        <dbReference type="SAM" id="SignalP"/>
    </source>
</evidence>
<comment type="caution">
    <text evidence="6">The sequence shown here is derived from an EMBL/GenBank/DDBJ whole genome shotgun (WGS) entry which is preliminary data.</text>
</comment>
<dbReference type="CDD" id="cd00190">
    <property type="entry name" value="Tryp_SPc"/>
    <property type="match status" value="1"/>
</dbReference>
<dbReference type="Gene3D" id="2.40.10.10">
    <property type="entry name" value="Trypsin-like serine proteases"/>
    <property type="match status" value="3"/>
</dbReference>
<dbReference type="SMART" id="SM00020">
    <property type="entry name" value="Tryp_SPc"/>
    <property type="match status" value="1"/>
</dbReference>
<dbReference type="SUPFAM" id="SSF50494">
    <property type="entry name" value="Trypsin-like serine proteases"/>
    <property type="match status" value="2"/>
</dbReference>
<comment type="similarity">
    <text evidence="2">Belongs to the peptidase S1 family. CLIP subfamily.</text>
</comment>
<evidence type="ECO:0000256" key="1">
    <source>
        <dbReference type="ARBA" id="ARBA00023157"/>
    </source>
</evidence>
<dbReference type="PROSITE" id="PS00135">
    <property type="entry name" value="TRYPSIN_SER"/>
    <property type="match status" value="1"/>
</dbReference>
<evidence type="ECO:0000259" key="5">
    <source>
        <dbReference type="PROSITE" id="PS50240"/>
    </source>
</evidence>
<keyword evidence="1" id="KW-1015">Disulfide bond</keyword>
<dbReference type="PROSITE" id="PS00134">
    <property type="entry name" value="TRYPSIN_HIS"/>
    <property type="match status" value="1"/>
</dbReference>
<name>A0AAW0PT72_9GOBI</name>
<evidence type="ECO:0000313" key="6">
    <source>
        <dbReference type="EMBL" id="KAK7938533.1"/>
    </source>
</evidence>
<dbReference type="InterPro" id="IPR018114">
    <property type="entry name" value="TRYPSIN_HIS"/>
</dbReference>